<reference evidence="1 2" key="1">
    <citation type="submission" date="2020-06" db="EMBL/GenBank/DDBJ databases">
        <authorList>
            <person name="Criscuolo A."/>
        </authorList>
    </citation>
    <scope>NUCLEOTIDE SEQUENCE [LARGE SCALE GENOMIC DNA]</scope>
    <source>
        <strain evidence="2">CIP 111411</strain>
    </source>
</reference>
<gene>
    <name evidence="1" type="ORF">FLAT13_04772</name>
</gene>
<protein>
    <submittedName>
        <fullName evidence="1">Uncharacterized protein</fullName>
    </submittedName>
</protein>
<organism evidence="1 2">
    <name type="scientific">Flavobacterium salmonis</name>
    <dbReference type="NCBI Taxonomy" id="2654844"/>
    <lineage>
        <taxon>Bacteria</taxon>
        <taxon>Pseudomonadati</taxon>
        <taxon>Bacteroidota</taxon>
        <taxon>Flavobacteriia</taxon>
        <taxon>Flavobacteriales</taxon>
        <taxon>Flavobacteriaceae</taxon>
        <taxon>Flavobacterium</taxon>
    </lineage>
</organism>
<sequence length="117" mass="13828">MPEKIRQEFNLLYKDKLIGTFLIESMDFPSTSGRIKLNTDTIEKEKELREYINFSIESSEKVLCDDIAYGEFIDKEEFKHRSIINSLDWTLLSKDGEVTKILVPLFFSNNEMSFRFQ</sequence>
<comment type="caution">
    <text evidence="1">The sequence shown here is derived from an EMBL/GenBank/DDBJ whole genome shotgun (WGS) entry which is preliminary data.</text>
</comment>
<keyword evidence="2" id="KW-1185">Reference proteome</keyword>
<dbReference type="Proteomes" id="UP000530060">
    <property type="component" value="Unassembled WGS sequence"/>
</dbReference>
<proteinExistence type="predicted"/>
<accession>A0A6V6ZBJ6</accession>
<dbReference type="EMBL" id="CAIJDP010000089">
    <property type="protein sequence ID" value="CAD0009148.1"/>
    <property type="molecule type" value="Genomic_DNA"/>
</dbReference>
<evidence type="ECO:0000313" key="1">
    <source>
        <dbReference type="EMBL" id="CAD0009148.1"/>
    </source>
</evidence>
<evidence type="ECO:0000313" key="2">
    <source>
        <dbReference type="Proteomes" id="UP000530060"/>
    </source>
</evidence>
<name>A0A6V6ZBJ6_9FLAO</name>
<dbReference type="AlphaFoldDB" id="A0A6V6ZBJ6"/>
<dbReference type="RefSeq" id="WP_180910751.1">
    <property type="nucleotide sequence ID" value="NZ_CAIJDP010000089.1"/>
</dbReference>